<dbReference type="Proteomes" id="UP000187455">
    <property type="component" value="Unassembled WGS sequence"/>
</dbReference>
<evidence type="ECO:0000256" key="3">
    <source>
        <dbReference type="ARBA" id="ARBA00024667"/>
    </source>
</evidence>
<name>A0A1R0H4B7_9FUNG</name>
<evidence type="ECO:0000313" key="5">
    <source>
        <dbReference type="EMBL" id="OLY83981.1"/>
    </source>
</evidence>
<dbReference type="GO" id="GO:0051082">
    <property type="term" value="F:unfolded protein binding"/>
    <property type="evidence" value="ECO:0007669"/>
    <property type="project" value="InterPro"/>
</dbReference>
<evidence type="ECO:0000256" key="2">
    <source>
        <dbReference type="ARBA" id="ARBA00023186"/>
    </source>
</evidence>
<dbReference type="AlphaFoldDB" id="A0A1R0H4B7"/>
<dbReference type="InterPro" id="IPR016661">
    <property type="entry name" value="PFDN4"/>
</dbReference>
<comment type="similarity">
    <text evidence="1">Belongs to the prefoldin subunit beta family.</text>
</comment>
<dbReference type="GO" id="GO:0006457">
    <property type="term" value="P:protein folding"/>
    <property type="evidence" value="ECO:0007669"/>
    <property type="project" value="InterPro"/>
</dbReference>
<evidence type="ECO:0000313" key="6">
    <source>
        <dbReference type="Proteomes" id="UP000187455"/>
    </source>
</evidence>
<dbReference type="PANTHER" id="PTHR21100">
    <property type="entry name" value="PREFOLDIN SUBUNIT 4"/>
    <property type="match status" value="1"/>
</dbReference>
<organism evidence="5 6">
    <name type="scientific">Smittium mucronatum</name>
    <dbReference type="NCBI Taxonomy" id="133383"/>
    <lineage>
        <taxon>Eukaryota</taxon>
        <taxon>Fungi</taxon>
        <taxon>Fungi incertae sedis</taxon>
        <taxon>Zoopagomycota</taxon>
        <taxon>Kickxellomycotina</taxon>
        <taxon>Harpellomycetes</taxon>
        <taxon>Harpellales</taxon>
        <taxon>Legeriomycetaceae</taxon>
        <taxon>Smittium</taxon>
    </lineage>
</organism>
<dbReference type="CDD" id="cd23165">
    <property type="entry name" value="Prefoldin_4"/>
    <property type="match status" value="1"/>
</dbReference>
<gene>
    <name evidence="5" type="ORF">AYI68_g1863</name>
</gene>
<dbReference type="EMBL" id="LSSL01000673">
    <property type="protein sequence ID" value="OLY83981.1"/>
    <property type="molecule type" value="Genomic_DNA"/>
</dbReference>
<sequence length="192" mass="22037">MVGNISPETVSFSASLGIKLPTNQPTIKLFPDQMVVIGWRKRAAGRKFWPSPAQPIPPHFSRDHLIDKNEEADVEVSFEDQAQINRFSKINLQMELLESKYDDQKKEKEYIDDLSMEMELLDEDSQLDYKIGDAFVKMTVSQVQDRIELEKDSLEVRITSMKAELAAMTKEMEDLKAQLYSKFGSSINLDKD</sequence>
<evidence type="ECO:0000256" key="1">
    <source>
        <dbReference type="ARBA" id="ARBA00008045"/>
    </source>
</evidence>
<comment type="function">
    <text evidence="3">Binds specifically to cytosolic chaperonin (c-CPN) and transfers target proteins to it. Binds to nascent polypeptide chain and promotes folding in an environment in which there are many competing pathways for nonnative proteins.</text>
</comment>
<dbReference type="FunFam" id="1.10.287.370:FF:000005">
    <property type="entry name" value="Prefoldin subunit 4"/>
    <property type="match status" value="1"/>
</dbReference>
<protein>
    <submittedName>
        <fullName evidence="5">Prefoldin subunit 4</fullName>
    </submittedName>
</protein>
<comment type="caution">
    <text evidence="5">The sequence shown here is derived from an EMBL/GenBank/DDBJ whole genome shotgun (WGS) entry which is preliminary data.</text>
</comment>
<dbReference type="PANTHER" id="PTHR21100:SF9">
    <property type="entry name" value="PREFOLDIN SUBUNIT 4"/>
    <property type="match status" value="1"/>
</dbReference>
<dbReference type="SUPFAM" id="SSF46579">
    <property type="entry name" value="Prefoldin"/>
    <property type="match status" value="1"/>
</dbReference>
<dbReference type="OrthoDB" id="10250441at2759"/>
<reference evidence="5 6" key="1">
    <citation type="journal article" date="2016" name="Mol. Biol. Evol.">
        <title>Genome-Wide Survey of Gut Fungi (Harpellales) Reveals the First Horizontally Transferred Ubiquitin Gene from a Mosquito Host.</title>
        <authorList>
            <person name="Wang Y."/>
            <person name="White M.M."/>
            <person name="Kvist S."/>
            <person name="Moncalvo J.M."/>
        </authorList>
    </citation>
    <scope>NUCLEOTIDE SEQUENCE [LARGE SCALE GENOMIC DNA]</scope>
    <source>
        <strain evidence="5 6">ALG-7-W6</strain>
    </source>
</reference>
<dbReference type="Gene3D" id="1.10.287.370">
    <property type="match status" value="1"/>
</dbReference>
<dbReference type="Pfam" id="PF01920">
    <property type="entry name" value="Prefoldin_2"/>
    <property type="match status" value="1"/>
</dbReference>
<dbReference type="InterPro" id="IPR009053">
    <property type="entry name" value="Prefoldin"/>
</dbReference>
<feature type="coiled-coil region" evidence="4">
    <location>
        <begin position="144"/>
        <end position="178"/>
    </location>
</feature>
<dbReference type="GO" id="GO:0016272">
    <property type="term" value="C:prefoldin complex"/>
    <property type="evidence" value="ECO:0007669"/>
    <property type="project" value="InterPro"/>
</dbReference>
<evidence type="ECO:0000256" key="4">
    <source>
        <dbReference type="SAM" id="Coils"/>
    </source>
</evidence>
<dbReference type="GO" id="GO:0005737">
    <property type="term" value="C:cytoplasm"/>
    <property type="evidence" value="ECO:0007669"/>
    <property type="project" value="UniProtKB-ARBA"/>
</dbReference>
<keyword evidence="4" id="KW-0175">Coiled coil</keyword>
<dbReference type="STRING" id="133383.A0A1R0H4B7"/>
<accession>A0A1R0H4B7</accession>
<keyword evidence="6" id="KW-1185">Reference proteome</keyword>
<proteinExistence type="inferred from homology"/>
<dbReference type="InterPro" id="IPR002777">
    <property type="entry name" value="PFD_beta-like"/>
</dbReference>
<keyword evidence="2" id="KW-0143">Chaperone</keyword>